<sequence>MSAHIDPAWWASAPEPEPSRRSSSTDWRSRRGRPVPGLARIVRDLGGRCPLCEHFICTPDCVRRAAPLPLEQTVTGTRMPDRPQRRNTVNDGLTPTSGNANPLPHSQTRAQERGDRRNRMTRTEVAVPDDGGREQVKWDVADVLGV</sequence>
<evidence type="ECO:0000313" key="2">
    <source>
        <dbReference type="EMBL" id="NNM45136.1"/>
    </source>
</evidence>
<feature type="compositionally biased region" description="Basic and acidic residues" evidence="1">
    <location>
        <begin position="110"/>
        <end position="119"/>
    </location>
</feature>
<evidence type="ECO:0000313" key="3">
    <source>
        <dbReference type="Proteomes" id="UP000588586"/>
    </source>
</evidence>
<evidence type="ECO:0000256" key="1">
    <source>
        <dbReference type="SAM" id="MobiDB-lite"/>
    </source>
</evidence>
<feature type="region of interest" description="Disordered" evidence="1">
    <location>
        <begin position="72"/>
        <end position="119"/>
    </location>
</feature>
<organism evidence="2 3">
    <name type="scientific">Knoellia koreensis</name>
    <dbReference type="NCBI Taxonomy" id="2730921"/>
    <lineage>
        <taxon>Bacteria</taxon>
        <taxon>Bacillati</taxon>
        <taxon>Actinomycetota</taxon>
        <taxon>Actinomycetes</taxon>
        <taxon>Micrococcales</taxon>
        <taxon>Intrasporangiaceae</taxon>
        <taxon>Knoellia</taxon>
    </lineage>
</organism>
<proteinExistence type="predicted"/>
<dbReference type="Proteomes" id="UP000588586">
    <property type="component" value="Unassembled WGS sequence"/>
</dbReference>
<protein>
    <submittedName>
        <fullName evidence="2">Uncharacterized protein</fullName>
    </submittedName>
</protein>
<feature type="compositionally biased region" description="Polar residues" evidence="1">
    <location>
        <begin position="86"/>
        <end position="109"/>
    </location>
</feature>
<gene>
    <name evidence="2" type="ORF">HJG52_03835</name>
</gene>
<dbReference type="EMBL" id="JABEPQ010000001">
    <property type="protein sequence ID" value="NNM45136.1"/>
    <property type="molecule type" value="Genomic_DNA"/>
</dbReference>
<comment type="caution">
    <text evidence="2">The sequence shown here is derived from an EMBL/GenBank/DDBJ whole genome shotgun (WGS) entry which is preliminary data.</text>
</comment>
<keyword evidence="3" id="KW-1185">Reference proteome</keyword>
<dbReference type="AlphaFoldDB" id="A0A849H5S6"/>
<reference evidence="2 3" key="1">
    <citation type="submission" date="2020-04" db="EMBL/GenBank/DDBJ databases">
        <title>Knoellia sp. isolate from air conditioner.</title>
        <authorList>
            <person name="Chea S."/>
            <person name="Kim D.-U."/>
        </authorList>
    </citation>
    <scope>NUCLEOTIDE SEQUENCE [LARGE SCALE GENOMIC DNA]</scope>
    <source>
        <strain evidence="2 3">DB2414S</strain>
    </source>
</reference>
<feature type="region of interest" description="Disordered" evidence="1">
    <location>
        <begin position="1"/>
        <end position="33"/>
    </location>
</feature>
<name>A0A849H5S6_9MICO</name>
<accession>A0A849H5S6</accession>
<dbReference type="RefSeq" id="WP_171242200.1">
    <property type="nucleotide sequence ID" value="NZ_JABEPQ010000001.1"/>
</dbReference>